<dbReference type="InterPro" id="IPR006530">
    <property type="entry name" value="YD"/>
</dbReference>
<sequence length="348" mass="37121">MAASSGAYTDLGYDSRSRITGVTHKNSSASVISSESYVYDSASNLSSKTVDSATTTYGYDAIDQLTSETAPTFTATYTYDANGNRTSKTQGGVTDTYTVDSGDKLTSTSTKSYAYDAAGRTTGVTSGGQTTTVAYDYEDRITSITYPSTATNTFTYNGLDTRVGKVDSAGTKTYKRDGAGVTDAVLADGAANYTPGVSERRSGTSKFYHSDRMGTDSRLTDSSQATTDAKTYDAFGMLVASTGSTPTPFGYAGAPGYQEDADSGLKLLGHRYYDPSSGRFLTRDHREGRAELVRILRKPAEQDGRRRRRDLASARDTRRSGCSGGRDIRLQGSDRRGRKAGLPGRSSG</sequence>
<comment type="caution">
    <text evidence="4">The sequence shown here is derived from an EMBL/GenBank/DDBJ whole genome shotgun (WGS) entry which is preliminary data.</text>
</comment>
<feature type="region of interest" description="Disordered" evidence="2">
    <location>
        <begin position="300"/>
        <end position="348"/>
    </location>
</feature>
<dbReference type="Pfam" id="PF25023">
    <property type="entry name" value="TEN_YD-shell"/>
    <property type="match status" value="1"/>
</dbReference>
<dbReference type="InterPro" id="IPR056823">
    <property type="entry name" value="TEN-like_YD-shell"/>
</dbReference>
<reference evidence="4" key="1">
    <citation type="submission" date="2020-07" db="EMBL/GenBank/DDBJ databases">
        <title>Huge and variable diversity of episymbiotic CPR bacteria and DPANN archaea in groundwater ecosystems.</title>
        <authorList>
            <person name="He C.Y."/>
            <person name="Keren R."/>
            <person name="Whittaker M."/>
            <person name="Farag I.F."/>
            <person name="Doudna J."/>
            <person name="Cate J.H.D."/>
            <person name="Banfield J.F."/>
        </authorList>
    </citation>
    <scope>NUCLEOTIDE SEQUENCE</scope>
    <source>
        <strain evidence="4">NC_groundwater_17_Pr7_B-0.1um_64_12</strain>
    </source>
</reference>
<dbReference type="NCBIfam" id="TIGR03696">
    <property type="entry name" value="Rhs_assc_core"/>
    <property type="match status" value="1"/>
</dbReference>
<protein>
    <recommendedName>
        <fullName evidence="3">Teneurin-like YD-shell domain-containing protein</fullName>
    </recommendedName>
</protein>
<dbReference type="Gene3D" id="2.180.10.10">
    <property type="entry name" value="RHS repeat-associated core"/>
    <property type="match status" value="1"/>
</dbReference>
<dbReference type="Proteomes" id="UP000727962">
    <property type="component" value="Unassembled WGS sequence"/>
</dbReference>
<dbReference type="InterPro" id="IPR050708">
    <property type="entry name" value="T6SS_VgrG/RHS"/>
</dbReference>
<proteinExistence type="predicted"/>
<evidence type="ECO:0000256" key="1">
    <source>
        <dbReference type="ARBA" id="ARBA00022737"/>
    </source>
</evidence>
<feature type="compositionally biased region" description="Basic and acidic residues" evidence="2">
    <location>
        <begin position="300"/>
        <end position="319"/>
    </location>
</feature>
<evidence type="ECO:0000259" key="3">
    <source>
        <dbReference type="Pfam" id="PF25023"/>
    </source>
</evidence>
<name>A0A931LSN7_FIMGI</name>
<evidence type="ECO:0000313" key="4">
    <source>
        <dbReference type="EMBL" id="MBI1756662.1"/>
    </source>
</evidence>
<dbReference type="EMBL" id="JACOSL010000038">
    <property type="protein sequence ID" value="MBI1756662.1"/>
    <property type="molecule type" value="Genomic_DNA"/>
</dbReference>
<feature type="domain" description="Teneurin-like YD-shell" evidence="3">
    <location>
        <begin position="13"/>
        <end position="119"/>
    </location>
</feature>
<organism evidence="4 5">
    <name type="scientific">Fimbriimonas ginsengisoli</name>
    <dbReference type="NCBI Taxonomy" id="1005039"/>
    <lineage>
        <taxon>Bacteria</taxon>
        <taxon>Bacillati</taxon>
        <taxon>Armatimonadota</taxon>
        <taxon>Fimbriimonadia</taxon>
        <taxon>Fimbriimonadales</taxon>
        <taxon>Fimbriimonadaceae</taxon>
        <taxon>Fimbriimonas</taxon>
    </lineage>
</organism>
<feature type="compositionally biased region" description="Basic and acidic residues" evidence="2">
    <location>
        <begin position="326"/>
        <end position="335"/>
    </location>
</feature>
<gene>
    <name evidence="4" type="ORF">HYR64_06095</name>
</gene>
<keyword evidence="1" id="KW-0677">Repeat</keyword>
<dbReference type="PANTHER" id="PTHR32305:SF17">
    <property type="entry name" value="TRNA NUCLEASE WAPA"/>
    <property type="match status" value="1"/>
</dbReference>
<dbReference type="NCBIfam" id="TIGR01643">
    <property type="entry name" value="YD_repeat_2x"/>
    <property type="match status" value="2"/>
</dbReference>
<dbReference type="InterPro" id="IPR022385">
    <property type="entry name" value="Rhs_assc_core"/>
</dbReference>
<dbReference type="AlphaFoldDB" id="A0A931LSN7"/>
<evidence type="ECO:0000256" key="2">
    <source>
        <dbReference type="SAM" id="MobiDB-lite"/>
    </source>
</evidence>
<dbReference type="PANTHER" id="PTHR32305">
    <property type="match status" value="1"/>
</dbReference>
<accession>A0A931LSN7</accession>
<evidence type="ECO:0000313" key="5">
    <source>
        <dbReference type="Proteomes" id="UP000727962"/>
    </source>
</evidence>